<protein>
    <recommendedName>
        <fullName evidence="3">Urease accessory protein UreF</fullName>
    </recommendedName>
</protein>
<gene>
    <name evidence="3" type="primary">ureF</name>
    <name evidence="4" type="ORF">DWE98_17465</name>
</gene>
<dbReference type="GO" id="GO:0005737">
    <property type="term" value="C:cytoplasm"/>
    <property type="evidence" value="ECO:0007669"/>
    <property type="project" value="UniProtKB-SubCell"/>
</dbReference>
<accession>A0A370L4R6</accession>
<name>A0A370L4R6_9HYPH</name>
<sequence>MSHAHLPLLVWLSPSFPVGAFAYSHGLEWAHEAGDLTDAATLRDWLDALVTHGSLHNDLVLFACAWRACGEGDGAALAEIAELALALANSAERRLETVTQGNAFILAGRAAWPCASFDRLRAAWDGDVAYPVAVAVATNGHDVPLRPALEAYALGFVANLVSASVRLGIVGQTDGQRIIAGLVPSLHEAAARTEAATLDDLGGCALRSDLASLRHETQYSRLFRS</sequence>
<dbReference type="GO" id="GO:0016151">
    <property type="term" value="F:nickel cation binding"/>
    <property type="evidence" value="ECO:0007669"/>
    <property type="project" value="UniProtKB-UniRule"/>
</dbReference>
<reference evidence="5" key="1">
    <citation type="submission" date="2018-07" db="EMBL/GenBank/DDBJ databases">
        <authorList>
            <person name="Safronova V.I."/>
            <person name="Chirak E.R."/>
            <person name="Sazanova A.L."/>
        </authorList>
    </citation>
    <scope>NUCLEOTIDE SEQUENCE [LARGE SCALE GENOMIC DNA]</scope>
    <source>
        <strain evidence="5">RCAM04685</strain>
    </source>
</reference>
<dbReference type="Proteomes" id="UP000255207">
    <property type="component" value="Unassembled WGS sequence"/>
</dbReference>
<dbReference type="HAMAP" id="MF_01385">
    <property type="entry name" value="UreF"/>
    <property type="match status" value="1"/>
</dbReference>
<evidence type="ECO:0000256" key="2">
    <source>
        <dbReference type="ARBA" id="ARBA00023186"/>
    </source>
</evidence>
<keyword evidence="2 3" id="KW-0143">Chaperone</keyword>
<dbReference type="PIRSF" id="PIRSF009467">
    <property type="entry name" value="Ureas_acces_UreF"/>
    <property type="match status" value="1"/>
</dbReference>
<dbReference type="InterPro" id="IPR002639">
    <property type="entry name" value="UreF"/>
</dbReference>
<dbReference type="PANTHER" id="PTHR33620:SF1">
    <property type="entry name" value="UREASE ACCESSORY PROTEIN F"/>
    <property type="match status" value="1"/>
</dbReference>
<evidence type="ECO:0000313" key="4">
    <source>
        <dbReference type="EMBL" id="RDJ22955.1"/>
    </source>
</evidence>
<comment type="function">
    <text evidence="3">Required for maturation of urease via the functional incorporation of the urease nickel metallocenter.</text>
</comment>
<comment type="subunit">
    <text evidence="3">UreD, UreF and UreG form a complex that acts as a GTP-hydrolysis-dependent molecular chaperone, activating the urease apoprotein by helping to assemble the nickel containing metallocenter of UreC. The UreE protein probably delivers the nickel.</text>
</comment>
<keyword evidence="3" id="KW-0963">Cytoplasm</keyword>
<dbReference type="InterPro" id="IPR038277">
    <property type="entry name" value="UreF_sf"/>
</dbReference>
<dbReference type="PANTHER" id="PTHR33620">
    <property type="entry name" value="UREASE ACCESSORY PROTEIN F"/>
    <property type="match status" value="1"/>
</dbReference>
<comment type="subcellular location">
    <subcellularLocation>
        <location evidence="3">Cytoplasm</location>
    </subcellularLocation>
</comment>
<evidence type="ECO:0000256" key="3">
    <source>
        <dbReference type="HAMAP-Rule" id="MF_01385"/>
    </source>
</evidence>
<dbReference type="RefSeq" id="WP_114830566.1">
    <property type="nucleotide sequence ID" value="NZ_QQTO01000012.1"/>
</dbReference>
<keyword evidence="1 3" id="KW-0996">Nickel insertion</keyword>
<dbReference type="AlphaFoldDB" id="A0A370L4R6"/>
<proteinExistence type="inferred from homology"/>
<comment type="similarity">
    <text evidence="3">Belongs to the UreF family.</text>
</comment>
<organism evidence="4 5">
    <name type="scientific">Bosea caraganae</name>
    <dbReference type="NCBI Taxonomy" id="2763117"/>
    <lineage>
        <taxon>Bacteria</taxon>
        <taxon>Pseudomonadati</taxon>
        <taxon>Pseudomonadota</taxon>
        <taxon>Alphaproteobacteria</taxon>
        <taxon>Hyphomicrobiales</taxon>
        <taxon>Boseaceae</taxon>
        <taxon>Bosea</taxon>
    </lineage>
</organism>
<comment type="caution">
    <text evidence="4">The sequence shown here is derived from an EMBL/GenBank/DDBJ whole genome shotgun (WGS) entry which is preliminary data.</text>
</comment>
<dbReference type="Pfam" id="PF01730">
    <property type="entry name" value="UreF"/>
    <property type="match status" value="1"/>
</dbReference>
<dbReference type="OrthoDB" id="9798772at2"/>
<dbReference type="Gene3D" id="1.10.4190.10">
    <property type="entry name" value="Urease accessory protein UreF"/>
    <property type="match status" value="1"/>
</dbReference>
<evidence type="ECO:0000313" key="5">
    <source>
        <dbReference type="Proteomes" id="UP000255207"/>
    </source>
</evidence>
<dbReference type="EMBL" id="QQTP01000009">
    <property type="protein sequence ID" value="RDJ22955.1"/>
    <property type="molecule type" value="Genomic_DNA"/>
</dbReference>
<keyword evidence="5" id="KW-1185">Reference proteome</keyword>
<evidence type="ECO:0000256" key="1">
    <source>
        <dbReference type="ARBA" id="ARBA00022988"/>
    </source>
</evidence>